<feature type="transmembrane region" description="Helical" evidence="1">
    <location>
        <begin position="20"/>
        <end position="40"/>
    </location>
</feature>
<evidence type="ECO:0000313" key="2">
    <source>
        <dbReference type="EMBL" id="CAA9286218.1"/>
    </source>
</evidence>
<feature type="non-terminal residue" evidence="2">
    <location>
        <position position="91"/>
    </location>
</feature>
<feature type="non-terminal residue" evidence="2">
    <location>
        <position position="1"/>
    </location>
</feature>
<keyword evidence="1" id="KW-0812">Transmembrane</keyword>
<sequence>DAIIQKNSRRARLVYHRTAICPGGIFSVYYGILFFGPRYFTRPEFNLRCCCFYFYRLPDYEHLYHGNYGHYVFCFPQFYNRCGANAYILLF</sequence>
<keyword evidence="1" id="KW-0472">Membrane</keyword>
<protein>
    <submittedName>
        <fullName evidence="2">Uncharacterized protein</fullName>
    </submittedName>
</protein>
<accession>A0A6J4JSR1</accession>
<dbReference type="AlphaFoldDB" id="A0A6J4JSR1"/>
<organism evidence="2">
    <name type="scientific">uncultured Adhaeribacter sp</name>
    <dbReference type="NCBI Taxonomy" id="448109"/>
    <lineage>
        <taxon>Bacteria</taxon>
        <taxon>Pseudomonadati</taxon>
        <taxon>Bacteroidota</taxon>
        <taxon>Cytophagia</taxon>
        <taxon>Cytophagales</taxon>
        <taxon>Hymenobacteraceae</taxon>
        <taxon>Adhaeribacter</taxon>
        <taxon>environmental samples</taxon>
    </lineage>
</organism>
<reference evidence="2" key="1">
    <citation type="submission" date="2020-02" db="EMBL/GenBank/DDBJ databases">
        <authorList>
            <person name="Meier V. D."/>
        </authorList>
    </citation>
    <scope>NUCLEOTIDE SEQUENCE</scope>
    <source>
        <strain evidence="2">AVDCRST_MAG95</strain>
    </source>
</reference>
<evidence type="ECO:0000256" key="1">
    <source>
        <dbReference type="SAM" id="Phobius"/>
    </source>
</evidence>
<gene>
    <name evidence="2" type="ORF">AVDCRST_MAG95-3665</name>
</gene>
<dbReference type="EMBL" id="CADCTJ010001149">
    <property type="protein sequence ID" value="CAA9286218.1"/>
    <property type="molecule type" value="Genomic_DNA"/>
</dbReference>
<proteinExistence type="predicted"/>
<keyword evidence="1" id="KW-1133">Transmembrane helix</keyword>
<name>A0A6J4JSR1_9BACT</name>